<dbReference type="AlphaFoldDB" id="A0AAD3NC44"/>
<dbReference type="EMBL" id="BRZM01000208">
    <property type="protein sequence ID" value="GLD69339.1"/>
    <property type="molecule type" value="Genomic_DNA"/>
</dbReference>
<accession>A0AAD3NC44</accession>
<comment type="caution">
    <text evidence="1">The sequence shown here is derived from an EMBL/GenBank/DDBJ whole genome shotgun (WGS) entry which is preliminary data.</text>
</comment>
<organism evidence="1 2">
    <name type="scientific">Lates japonicus</name>
    <name type="common">Japanese lates</name>
    <dbReference type="NCBI Taxonomy" id="270547"/>
    <lineage>
        <taxon>Eukaryota</taxon>
        <taxon>Metazoa</taxon>
        <taxon>Chordata</taxon>
        <taxon>Craniata</taxon>
        <taxon>Vertebrata</taxon>
        <taxon>Euteleostomi</taxon>
        <taxon>Actinopterygii</taxon>
        <taxon>Neopterygii</taxon>
        <taxon>Teleostei</taxon>
        <taxon>Neoteleostei</taxon>
        <taxon>Acanthomorphata</taxon>
        <taxon>Carangaria</taxon>
        <taxon>Carangaria incertae sedis</taxon>
        <taxon>Centropomidae</taxon>
        <taxon>Lates</taxon>
    </lineage>
</organism>
<sequence length="106" mass="11515">MMAMVRTSLQKVVVFLHRLQRMAISSPRYQKLCKNHSLAPFGILSGPAPPGLRPYRRETSVIPHSITLPWVASVIPASFGLPLGESVMPGLSCLPGARSLAARLEP</sequence>
<evidence type="ECO:0000313" key="2">
    <source>
        <dbReference type="Proteomes" id="UP001279410"/>
    </source>
</evidence>
<evidence type="ECO:0000313" key="1">
    <source>
        <dbReference type="EMBL" id="GLD69339.1"/>
    </source>
</evidence>
<keyword evidence="2" id="KW-1185">Reference proteome</keyword>
<name>A0AAD3NC44_LATJO</name>
<gene>
    <name evidence="1" type="ORF">AKAME5_002065200</name>
</gene>
<dbReference type="Proteomes" id="UP001279410">
    <property type="component" value="Unassembled WGS sequence"/>
</dbReference>
<reference evidence="1" key="1">
    <citation type="submission" date="2022-08" db="EMBL/GenBank/DDBJ databases">
        <title>Genome sequencing of akame (Lates japonicus).</title>
        <authorList>
            <person name="Hashiguchi Y."/>
            <person name="Takahashi H."/>
        </authorList>
    </citation>
    <scope>NUCLEOTIDE SEQUENCE</scope>
    <source>
        <strain evidence="1">Kochi</strain>
    </source>
</reference>
<proteinExistence type="predicted"/>
<protein>
    <submittedName>
        <fullName evidence="1">Utrophin isoform X7</fullName>
    </submittedName>
</protein>